<proteinExistence type="predicted"/>
<dbReference type="Proteomes" id="UP000708208">
    <property type="component" value="Unassembled WGS sequence"/>
</dbReference>
<evidence type="ECO:0000313" key="2">
    <source>
        <dbReference type="Proteomes" id="UP000708208"/>
    </source>
</evidence>
<evidence type="ECO:0000313" key="1">
    <source>
        <dbReference type="EMBL" id="CAG7730894.1"/>
    </source>
</evidence>
<feature type="non-terminal residue" evidence="1">
    <location>
        <position position="41"/>
    </location>
</feature>
<accession>A0A8J2P4R2</accession>
<gene>
    <name evidence="1" type="ORF">AFUS01_LOCUS19509</name>
</gene>
<dbReference type="EMBL" id="CAJVCH010202192">
    <property type="protein sequence ID" value="CAG7730894.1"/>
    <property type="molecule type" value="Genomic_DNA"/>
</dbReference>
<name>A0A8J2P4R2_9HEXA</name>
<sequence length="41" mass="4806">MCTSNDEDEYMEDVGGQRISYTEYFGKVYIMKRNSLTTRAC</sequence>
<dbReference type="AlphaFoldDB" id="A0A8J2P4R2"/>
<reference evidence="1" key="1">
    <citation type="submission" date="2021-06" db="EMBL/GenBank/DDBJ databases">
        <authorList>
            <person name="Hodson N. C."/>
            <person name="Mongue J. A."/>
            <person name="Jaron S. K."/>
        </authorList>
    </citation>
    <scope>NUCLEOTIDE SEQUENCE</scope>
</reference>
<organism evidence="1 2">
    <name type="scientific">Allacma fusca</name>
    <dbReference type="NCBI Taxonomy" id="39272"/>
    <lineage>
        <taxon>Eukaryota</taxon>
        <taxon>Metazoa</taxon>
        <taxon>Ecdysozoa</taxon>
        <taxon>Arthropoda</taxon>
        <taxon>Hexapoda</taxon>
        <taxon>Collembola</taxon>
        <taxon>Symphypleona</taxon>
        <taxon>Sminthuridae</taxon>
        <taxon>Allacma</taxon>
    </lineage>
</organism>
<keyword evidence="2" id="KW-1185">Reference proteome</keyword>
<protein>
    <submittedName>
        <fullName evidence="1">Uncharacterized protein</fullName>
    </submittedName>
</protein>
<comment type="caution">
    <text evidence="1">The sequence shown here is derived from an EMBL/GenBank/DDBJ whole genome shotgun (WGS) entry which is preliminary data.</text>
</comment>